<sequence>MTETEPLQPANTEPAGLVSTAINILTSPDEAFNEIRQRPKKLFPLALIMISTMAAMFWYFTIIDFDWYIDDTLAIANIPDDQLETARENMLSMSQNTFRMFGVLGGTIGILIISVLQAGYLSMVSALSGDKYKFTHWFSLVAWTGLPSLLAVIGMVVTILLSPNGQLSAYALNPFTLANLGVQSDNASLQTMLNSVNLIMFWSMSLTVMGHRQWLQCSLLKSLTVVLAPYALIFGVWTYIALT</sequence>
<gene>
    <name evidence="7" type="ORF">COA96_02090</name>
</gene>
<keyword evidence="4 5" id="KW-0472">Membrane</keyword>
<evidence type="ECO:0000256" key="4">
    <source>
        <dbReference type="ARBA" id="ARBA00023136"/>
    </source>
</evidence>
<accession>A0A2A5BAE4</accession>
<evidence type="ECO:0000256" key="5">
    <source>
        <dbReference type="SAM" id="Phobius"/>
    </source>
</evidence>
<dbReference type="Proteomes" id="UP000218327">
    <property type="component" value="Unassembled WGS sequence"/>
</dbReference>
<feature type="domain" description="Yip1" evidence="6">
    <location>
        <begin position="23"/>
        <end position="239"/>
    </location>
</feature>
<comment type="caution">
    <text evidence="7">The sequence shown here is derived from an EMBL/GenBank/DDBJ whole genome shotgun (WGS) entry which is preliminary data.</text>
</comment>
<comment type="subcellular location">
    <subcellularLocation>
        <location evidence="1">Membrane</location>
        <topology evidence="1">Multi-pass membrane protein</topology>
    </subcellularLocation>
</comment>
<name>A0A2A5BAE4_9GAMM</name>
<protein>
    <recommendedName>
        <fullName evidence="6">Yip1 domain-containing protein</fullName>
    </recommendedName>
</protein>
<evidence type="ECO:0000313" key="7">
    <source>
        <dbReference type="EMBL" id="PCJ27976.1"/>
    </source>
</evidence>
<feature type="transmembrane region" description="Helical" evidence="5">
    <location>
        <begin position="98"/>
        <end position="116"/>
    </location>
</feature>
<feature type="transmembrane region" description="Helical" evidence="5">
    <location>
        <begin position="137"/>
        <end position="161"/>
    </location>
</feature>
<dbReference type="EMBL" id="NVVJ01000004">
    <property type="protein sequence ID" value="PCJ27976.1"/>
    <property type="molecule type" value="Genomic_DNA"/>
</dbReference>
<keyword evidence="3 5" id="KW-1133">Transmembrane helix</keyword>
<feature type="transmembrane region" description="Helical" evidence="5">
    <location>
        <begin position="192"/>
        <end position="210"/>
    </location>
</feature>
<dbReference type="GO" id="GO:0016020">
    <property type="term" value="C:membrane"/>
    <property type="evidence" value="ECO:0007669"/>
    <property type="project" value="UniProtKB-SubCell"/>
</dbReference>
<proteinExistence type="predicted"/>
<evidence type="ECO:0000313" key="8">
    <source>
        <dbReference type="Proteomes" id="UP000218327"/>
    </source>
</evidence>
<dbReference type="Pfam" id="PF04893">
    <property type="entry name" value="Yip1"/>
    <property type="match status" value="1"/>
</dbReference>
<feature type="transmembrane region" description="Helical" evidence="5">
    <location>
        <begin position="222"/>
        <end position="242"/>
    </location>
</feature>
<keyword evidence="2 5" id="KW-0812">Transmembrane</keyword>
<evidence type="ECO:0000256" key="2">
    <source>
        <dbReference type="ARBA" id="ARBA00022692"/>
    </source>
</evidence>
<dbReference type="AlphaFoldDB" id="A0A2A5BAE4"/>
<feature type="transmembrane region" description="Helical" evidence="5">
    <location>
        <begin position="42"/>
        <end position="60"/>
    </location>
</feature>
<dbReference type="InterPro" id="IPR006977">
    <property type="entry name" value="Yip1_dom"/>
</dbReference>
<organism evidence="7 8">
    <name type="scientific">SAR86 cluster bacterium</name>
    <dbReference type="NCBI Taxonomy" id="2030880"/>
    <lineage>
        <taxon>Bacteria</taxon>
        <taxon>Pseudomonadati</taxon>
        <taxon>Pseudomonadota</taxon>
        <taxon>Gammaproteobacteria</taxon>
        <taxon>SAR86 cluster</taxon>
    </lineage>
</organism>
<evidence type="ECO:0000259" key="6">
    <source>
        <dbReference type="Pfam" id="PF04893"/>
    </source>
</evidence>
<reference evidence="8" key="1">
    <citation type="submission" date="2017-08" db="EMBL/GenBank/DDBJ databases">
        <title>A dynamic microbial community with high functional redundancy inhabits the cold, oxic subseafloor aquifer.</title>
        <authorList>
            <person name="Tully B.J."/>
            <person name="Wheat C.G."/>
            <person name="Glazer B.T."/>
            <person name="Huber J.A."/>
        </authorList>
    </citation>
    <scope>NUCLEOTIDE SEQUENCE [LARGE SCALE GENOMIC DNA]</scope>
</reference>
<evidence type="ECO:0000256" key="1">
    <source>
        <dbReference type="ARBA" id="ARBA00004141"/>
    </source>
</evidence>
<evidence type="ECO:0000256" key="3">
    <source>
        <dbReference type="ARBA" id="ARBA00022989"/>
    </source>
</evidence>